<evidence type="ECO:0000259" key="2">
    <source>
        <dbReference type="Pfam" id="PF07715"/>
    </source>
</evidence>
<name>A0AAW4NCY8_9BACT</name>
<feature type="signal peptide" evidence="1">
    <location>
        <begin position="1"/>
        <end position="26"/>
    </location>
</feature>
<dbReference type="RefSeq" id="WP_217327054.1">
    <property type="nucleotide sequence ID" value="NZ_JAHOEK010000046.1"/>
</dbReference>
<comment type="caution">
    <text evidence="3">The sequence shown here is derived from an EMBL/GenBank/DDBJ whole genome shotgun (WGS) entry which is preliminary data.</text>
</comment>
<evidence type="ECO:0000313" key="4">
    <source>
        <dbReference type="Proteomes" id="UP001196316"/>
    </source>
</evidence>
<protein>
    <submittedName>
        <fullName evidence="3">SusC/RagA family TonB-linked outer membrane protein</fullName>
    </submittedName>
</protein>
<sequence length="958" mass="107282">MKNNIFNKKTSLTLASMLVASGMASAQELADSSMINVAFGKVAKTDLMGGVSQVNVQDQLKKDYSSNSLNNLQSLIGGYNGNIWGQAPLILVDGAPRSASDINATEVEEITVLKGASAVALYGSKGAKGVILISTKRGKIQPLTIEARANTGLYVPKRYAEFLGAAEYMSLYNEALLNDDPTQPKKYSDEQIYNTAQGTNPYRYPDMDFFSSDYLRKAYNRTNATVEVTGGSKFAKYYANFGVDYNGGLIKYGEHKKDKNLNFRIRSNIDATITDWLKAYVNVGINISNKYTGRGDFWGAANTLRPNWYTGLVPISMIDPNNASLQQMINGTIHHVDGKYLVGGSSDNQTTVFGDMLLAGYVKDKNRTFSFDVGTKADLSMITKGLSFETAFSIDYWDYYSEAYNLGYSTYEPTWGNVNGKDMIVGLTKYGKDSQSTSEYIGSSQYYQSMAFRAQFNYVNTFAKYHNVDATLAAWGFSKQNAVDENHESSSGVKGSAYHKTTNANLGLRLGYNYNHTYYAELAAAAVHSPKLAEGHREAISPSVTLGWRLSQEKWFKNTLPFFDEAKVNASYAVLNQDIDISDYYMYKGYYNMKGGWYQWQDGTQGGNTNSSVRGANDQLTFVKRKEWRIGLETSLFNGLVTLDFNYFNQLTDGLLTNGSATLYPIYFNTYPNGSFLPWTNYNQDTRKGFDYALYVNKKIGKVDAKLGFTGQVYSSEAKRREENNGDNTYLNAQGQPLDVIRGYVCEGFFTQQDIDHLNANLEQSDPNFVPKHTFGEVKAGDLKYKDVNGDGVVDSKDQVVMGKYGWSACPYIFGVNLTLKWKQFTLFAAGTGQMGAKAFRSNDWRFGTSKYTTVVRGRWTPETAATATYPRLTALENSNNFRNSGFWIYRTDRFDLNKVQLTYDMPTRWFEGKMVSGMSVYLLGESLLTISKNRKYMETSYGSPSCRYYNLGLKMSF</sequence>
<proteinExistence type="predicted"/>
<evidence type="ECO:0000313" key="3">
    <source>
        <dbReference type="EMBL" id="MBV3409305.1"/>
    </source>
</evidence>
<dbReference type="NCBIfam" id="TIGR04056">
    <property type="entry name" value="OMP_RagA_SusC"/>
    <property type="match status" value="1"/>
</dbReference>
<dbReference type="Pfam" id="PF07715">
    <property type="entry name" value="Plug"/>
    <property type="match status" value="1"/>
</dbReference>
<organism evidence="3 4">
    <name type="scientific">Segatella copri</name>
    <dbReference type="NCBI Taxonomy" id="165179"/>
    <lineage>
        <taxon>Bacteria</taxon>
        <taxon>Pseudomonadati</taxon>
        <taxon>Bacteroidota</taxon>
        <taxon>Bacteroidia</taxon>
        <taxon>Bacteroidales</taxon>
        <taxon>Prevotellaceae</taxon>
        <taxon>Segatella</taxon>
    </lineage>
</organism>
<accession>A0AAW4NCY8</accession>
<dbReference type="AlphaFoldDB" id="A0AAW4NCY8"/>
<dbReference type="EMBL" id="JAHOEP010000044">
    <property type="protein sequence ID" value="MBV3409305.1"/>
    <property type="molecule type" value="Genomic_DNA"/>
</dbReference>
<dbReference type="InterPro" id="IPR012910">
    <property type="entry name" value="Plug_dom"/>
</dbReference>
<dbReference type="Proteomes" id="UP001196316">
    <property type="component" value="Unassembled WGS sequence"/>
</dbReference>
<keyword evidence="1" id="KW-0732">Signal</keyword>
<feature type="chain" id="PRO_5043453371" evidence="1">
    <location>
        <begin position="27"/>
        <end position="958"/>
    </location>
</feature>
<dbReference type="InterPro" id="IPR023996">
    <property type="entry name" value="TonB-dep_OMP_SusC/RagA"/>
</dbReference>
<feature type="domain" description="TonB-dependent receptor plug" evidence="2">
    <location>
        <begin position="45"/>
        <end position="130"/>
    </location>
</feature>
<evidence type="ECO:0000256" key="1">
    <source>
        <dbReference type="SAM" id="SignalP"/>
    </source>
</evidence>
<gene>
    <name evidence="3" type="ORF">KSW80_13000</name>
</gene>
<reference evidence="3" key="1">
    <citation type="submission" date="2021-06" db="EMBL/GenBank/DDBJ databases">
        <title>Collection of gut derived symbiotic bacterial strains cultured from healthy donors.</title>
        <authorList>
            <person name="Lin H."/>
            <person name="Littmann E."/>
            <person name="Pamer E.G."/>
        </authorList>
    </citation>
    <scope>NUCLEOTIDE SEQUENCE</scope>
    <source>
        <strain evidence="3">MSK.21.60</strain>
    </source>
</reference>
<dbReference type="NCBIfam" id="TIGR04057">
    <property type="entry name" value="SusC_RagA_signa"/>
    <property type="match status" value="1"/>
</dbReference>
<dbReference type="InterPro" id="IPR023997">
    <property type="entry name" value="TonB-dep_OMP_SusC/RagA_CS"/>
</dbReference>